<dbReference type="Gene3D" id="3.30.300.30">
    <property type="match status" value="1"/>
</dbReference>
<evidence type="ECO:0000256" key="5">
    <source>
        <dbReference type="ARBA" id="ARBA00023194"/>
    </source>
</evidence>
<evidence type="ECO:0000313" key="7">
    <source>
        <dbReference type="EMBL" id="TNH28047.1"/>
    </source>
</evidence>
<keyword evidence="2" id="KW-0596">Phosphopantetheine</keyword>
<dbReference type="OrthoDB" id="5476914at2"/>
<dbReference type="PROSITE" id="PS00455">
    <property type="entry name" value="AMP_BINDING"/>
    <property type="match status" value="1"/>
</dbReference>
<reference evidence="7 8" key="1">
    <citation type="submission" date="2019-06" db="EMBL/GenBank/DDBJ databases">
        <title>Micromonospora ordensis sp. nov., isolated from deep marine sediment.</title>
        <authorList>
            <person name="Veyisoglu A."/>
            <person name="Carro L."/>
            <person name="Klenk H.-P."/>
            <person name="Sahin N."/>
        </authorList>
    </citation>
    <scope>NUCLEOTIDE SEQUENCE [LARGE SCALE GENOMIC DNA]</scope>
    <source>
        <strain evidence="7 8">S2509</strain>
    </source>
</reference>
<evidence type="ECO:0000256" key="2">
    <source>
        <dbReference type="ARBA" id="ARBA00022450"/>
    </source>
</evidence>
<dbReference type="NCBIfam" id="TIGR01733">
    <property type="entry name" value="AA-adenyl-dom"/>
    <property type="match status" value="1"/>
</dbReference>
<dbReference type="Gene3D" id="3.40.50.980">
    <property type="match status" value="2"/>
</dbReference>
<dbReference type="InterPro" id="IPR023213">
    <property type="entry name" value="CAT-like_dom_sf"/>
</dbReference>
<dbReference type="InterPro" id="IPR009081">
    <property type="entry name" value="PP-bd_ACP"/>
</dbReference>
<gene>
    <name evidence="7" type="ORF">FHG89_16530</name>
</gene>
<dbReference type="Gene3D" id="1.10.1200.10">
    <property type="entry name" value="ACP-like"/>
    <property type="match status" value="1"/>
</dbReference>
<dbReference type="Pfam" id="PF13193">
    <property type="entry name" value="AMP-binding_C"/>
    <property type="match status" value="1"/>
</dbReference>
<dbReference type="InterPro" id="IPR045851">
    <property type="entry name" value="AMP-bd_C_sf"/>
</dbReference>
<dbReference type="GO" id="GO:0005737">
    <property type="term" value="C:cytoplasm"/>
    <property type="evidence" value="ECO:0007669"/>
    <property type="project" value="TreeGrafter"/>
</dbReference>
<sequence length="1564" mass="166881">MTVPSSAPGAGPASTSTAARFAALRGEQRVRLLRRLVEADRLGEIPAVVPPRDEGGPVPLSLAQEDLWVFESLYPGTAALNLCCAYHFDRPVAAADLERALTIVRKQHDILRTRIAGDVGDLRLELLPADRFVLERVDLRDHGTTLSEELAAFSRRPFDLTRDELMRGCLVTVDDTRSSLVLALHHIVTDWWSFDVLHGEFVEAYRAVRAGVAPRRGRPRIQYADFASWQRELEAAGVFDAQLRFWRERLADPPEPLTVGGNAAVVPATGSEIRQIPFHVDAGTEATLRAFARERGATAYGVLMTAFAVLAYRLSGRADFVIGTPTANRSATGLDRVIGYVMNALPTRWRIGPTDSFADLLGGFTTGFPRMLANAEVPVGRIVSAVGAQRTHGRSPLFQWVFMHLNRQESVRALREIAEPERVHTGGEHDLVGITRDTEDGIEGTFEIRTDVYPAEVVRSWAESFPVLLAGLLAEPEVPVGAVALLGGDERRRLRTAGDGDRLDLPPASIADLAARRAAETPDAVAVESDDLSLTYAELLDRADRLAGRLREHGVGAESVVALALGRTVATVVAVLAVQRAGGAYLPIDLDYPADRIRLLFDDAAPVLVVTDAEAALPETGVPRLVLGPADLAGEPAGAAARTVPAAAGYLMYTSGSTGRPKGVVVTHSGIASLAEALVRRFELTPQSRVLHLSSPSFDISVGELCMAFGSGGTLVIPQSGPLVGAALGDVLRERRVTCVLLPPAVLASVPPAEYPELRTVCVGADVCPPELVAAWASPGRRFHNAYGPTETTVGVTVSEPLTPGGGAPPIGRPITNTTVHVLDARLRPVPVGVPGELYLAGEGLARGYLGQPAATAERFVADPYARRPGARMYRSGDLVRWRADGQLDFLGRTDGQLKLRGFRVEPAEIEAVLAKHASVARAVVLLREDTPGDRRLVAYLVPRPGAQIRPDAVLAHALAALPVQMVPSAFVPLETLPTTAHGKLDRAALPAPVSQPKPSSARPGNATEEVLCGLFAELLGVPQVGVDDGFFELGGDSIMALLLVSRARAAGLELTLREVFTARTPAGLAVLARAGVVAAAPQWSGPGRFPLTPVMSWWCEHGTEPAAFALSVHFPVPAAPDAWRIDEALRILTDRHDALRLRLLRPAPDDRALEVSPPGSAPPGAVVRVDAAAMTESERAMAIQEAAARTRLAPEAGDLLAAVWFDHGPGQDGRLLLTVHHLAVDAVSLHILHREMIELLTADRPAESVLAGPAPGTSMRRWAELLHARADEVADDLPRWTDVLTGPDSRLLPDRVTTGRRATLTVSLPAAETEPVLSQIPAAFRCGTEDVLLTALLAAVVRWRGRGTGLLLDREAHGRDAPVDGVDLAGTVGWFTTRYPVRLDAPAAATEAFWRGGADTGTALKEVKEQLRAVPAGGLDYGLLRYVNPETASTLAKLPEPDVGFNYLGRFESTAGGVELLGVVCAEALPLTRALDVDAVTRVGPDGPYLATTWSYAIGTLGETDVRELVEHWRSALRVLADHASTAGAGGVTRSDFPLVDLSQEQLDALVDDLDAPGRGGSW</sequence>
<keyword evidence="5" id="KW-0045">Antibiotic biosynthesis</keyword>
<dbReference type="Gene3D" id="2.30.38.10">
    <property type="entry name" value="Luciferase, Domain 3"/>
    <property type="match status" value="1"/>
</dbReference>
<dbReference type="EMBL" id="VDFY01000162">
    <property type="protein sequence ID" value="TNH28047.1"/>
    <property type="molecule type" value="Genomic_DNA"/>
</dbReference>
<comment type="caution">
    <text evidence="7">The sequence shown here is derived from an EMBL/GenBank/DDBJ whole genome shotgun (WGS) entry which is preliminary data.</text>
</comment>
<dbReference type="GO" id="GO:0043041">
    <property type="term" value="P:amino acid activation for nonribosomal peptide biosynthetic process"/>
    <property type="evidence" value="ECO:0007669"/>
    <property type="project" value="TreeGrafter"/>
</dbReference>
<dbReference type="SUPFAM" id="SSF56801">
    <property type="entry name" value="Acetyl-CoA synthetase-like"/>
    <property type="match status" value="1"/>
</dbReference>
<dbReference type="GO" id="GO:0044550">
    <property type="term" value="P:secondary metabolite biosynthetic process"/>
    <property type="evidence" value="ECO:0007669"/>
    <property type="project" value="TreeGrafter"/>
</dbReference>
<dbReference type="SUPFAM" id="SSF52777">
    <property type="entry name" value="CoA-dependent acyltransferases"/>
    <property type="match status" value="4"/>
</dbReference>
<dbReference type="GO" id="GO:0031177">
    <property type="term" value="F:phosphopantetheine binding"/>
    <property type="evidence" value="ECO:0007669"/>
    <property type="project" value="InterPro"/>
</dbReference>
<evidence type="ECO:0000256" key="3">
    <source>
        <dbReference type="ARBA" id="ARBA00022553"/>
    </source>
</evidence>
<evidence type="ECO:0000313" key="8">
    <source>
        <dbReference type="Proteomes" id="UP000306145"/>
    </source>
</evidence>
<dbReference type="Pfam" id="PF00501">
    <property type="entry name" value="AMP-binding"/>
    <property type="match status" value="1"/>
</dbReference>
<dbReference type="InterPro" id="IPR010060">
    <property type="entry name" value="NRPS_synth"/>
</dbReference>
<accession>A0A5C4QS49</accession>
<dbReference type="PANTHER" id="PTHR45527">
    <property type="entry name" value="NONRIBOSOMAL PEPTIDE SYNTHETASE"/>
    <property type="match status" value="1"/>
</dbReference>
<dbReference type="SUPFAM" id="SSF47336">
    <property type="entry name" value="ACP-like"/>
    <property type="match status" value="1"/>
</dbReference>
<dbReference type="Gene3D" id="3.30.559.30">
    <property type="entry name" value="Nonribosomal peptide synthetase, condensation domain"/>
    <property type="match status" value="2"/>
</dbReference>
<name>A0A5C4QS49_9ACTN</name>
<dbReference type="InterPro" id="IPR010071">
    <property type="entry name" value="AA_adenyl_dom"/>
</dbReference>
<protein>
    <submittedName>
        <fullName evidence="7">Amino acid adenylation domain-containing protein</fullName>
    </submittedName>
</protein>
<dbReference type="FunFam" id="2.30.38.10:FF:000001">
    <property type="entry name" value="Non-ribosomal peptide synthetase PvdI"/>
    <property type="match status" value="1"/>
</dbReference>
<dbReference type="RefSeq" id="WP_139585279.1">
    <property type="nucleotide sequence ID" value="NZ_VDFY01000162.1"/>
</dbReference>
<keyword evidence="8" id="KW-1185">Reference proteome</keyword>
<dbReference type="InterPro" id="IPR020845">
    <property type="entry name" value="AMP-binding_CS"/>
</dbReference>
<feature type="domain" description="Carrier" evidence="6">
    <location>
        <begin position="1003"/>
        <end position="1077"/>
    </location>
</feature>
<dbReference type="InterPro" id="IPR006162">
    <property type="entry name" value="Ppantetheine_attach_site"/>
</dbReference>
<evidence type="ECO:0000256" key="1">
    <source>
        <dbReference type="ARBA" id="ARBA00001957"/>
    </source>
</evidence>
<dbReference type="PROSITE" id="PS00012">
    <property type="entry name" value="PHOSPHOPANTETHEINE"/>
    <property type="match status" value="1"/>
</dbReference>
<dbReference type="InterPro" id="IPR001242">
    <property type="entry name" value="Condensation_dom"/>
</dbReference>
<dbReference type="Proteomes" id="UP000306145">
    <property type="component" value="Unassembled WGS sequence"/>
</dbReference>
<dbReference type="GO" id="GO:0008610">
    <property type="term" value="P:lipid biosynthetic process"/>
    <property type="evidence" value="ECO:0007669"/>
    <property type="project" value="UniProtKB-ARBA"/>
</dbReference>
<dbReference type="GO" id="GO:0003824">
    <property type="term" value="F:catalytic activity"/>
    <property type="evidence" value="ECO:0007669"/>
    <property type="project" value="InterPro"/>
</dbReference>
<dbReference type="InterPro" id="IPR000873">
    <property type="entry name" value="AMP-dep_synth/lig_dom"/>
</dbReference>
<evidence type="ECO:0000259" key="6">
    <source>
        <dbReference type="PROSITE" id="PS50075"/>
    </source>
</evidence>
<dbReference type="InterPro" id="IPR020806">
    <property type="entry name" value="PKS_PP-bd"/>
</dbReference>
<proteinExistence type="predicted"/>
<dbReference type="CDD" id="cd19531">
    <property type="entry name" value="LCL_NRPS-like"/>
    <property type="match status" value="1"/>
</dbReference>
<dbReference type="Pfam" id="PF00550">
    <property type="entry name" value="PP-binding"/>
    <property type="match status" value="1"/>
</dbReference>
<dbReference type="SMART" id="SM00823">
    <property type="entry name" value="PKS_PP"/>
    <property type="match status" value="1"/>
</dbReference>
<dbReference type="GO" id="GO:0017000">
    <property type="term" value="P:antibiotic biosynthetic process"/>
    <property type="evidence" value="ECO:0007669"/>
    <property type="project" value="UniProtKB-KW"/>
</dbReference>
<evidence type="ECO:0000256" key="4">
    <source>
        <dbReference type="ARBA" id="ARBA00022737"/>
    </source>
</evidence>
<dbReference type="PROSITE" id="PS50075">
    <property type="entry name" value="CARRIER"/>
    <property type="match status" value="1"/>
</dbReference>
<dbReference type="Pfam" id="PF00668">
    <property type="entry name" value="Condensation"/>
    <property type="match status" value="2"/>
</dbReference>
<dbReference type="FunFam" id="3.40.50.12780:FF:000012">
    <property type="entry name" value="Non-ribosomal peptide synthetase"/>
    <property type="match status" value="1"/>
</dbReference>
<dbReference type="InterPro" id="IPR025110">
    <property type="entry name" value="AMP-bd_C"/>
</dbReference>
<comment type="cofactor">
    <cofactor evidence="1">
        <name>pantetheine 4'-phosphate</name>
        <dbReference type="ChEBI" id="CHEBI:47942"/>
    </cofactor>
</comment>
<dbReference type="InterPro" id="IPR036736">
    <property type="entry name" value="ACP-like_sf"/>
</dbReference>
<dbReference type="Gene3D" id="3.30.559.10">
    <property type="entry name" value="Chloramphenicol acetyltransferase-like domain"/>
    <property type="match status" value="2"/>
</dbReference>
<keyword evidence="3" id="KW-0597">Phosphoprotein</keyword>
<keyword evidence="4" id="KW-0677">Repeat</keyword>
<dbReference type="PANTHER" id="PTHR45527:SF1">
    <property type="entry name" value="FATTY ACID SYNTHASE"/>
    <property type="match status" value="1"/>
</dbReference>
<dbReference type="NCBIfam" id="TIGR01720">
    <property type="entry name" value="NRPS-para261"/>
    <property type="match status" value="1"/>
</dbReference>
<organism evidence="7 8">
    <name type="scientific">Micromonospora orduensis</name>
    <dbReference type="NCBI Taxonomy" id="1420891"/>
    <lineage>
        <taxon>Bacteria</taxon>
        <taxon>Bacillati</taxon>
        <taxon>Actinomycetota</taxon>
        <taxon>Actinomycetes</taxon>
        <taxon>Micromonosporales</taxon>
        <taxon>Micromonosporaceae</taxon>
        <taxon>Micromonospora</taxon>
    </lineage>
</organism>
<dbReference type="FunFam" id="1.10.1200.10:FF:000005">
    <property type="entry name" value="Nonribosomal peptide synthetase 1"/>
    <property type="match status" value="1"/>
</dbReference>